<evidence type="ECO:0000313" key="1">
    <source>
        <dbReference type="EMBL" id="MCT8970586.1"/>
    </source>
</evidence>
<dbReference type="EMBL" id="JALIDZ010000001">
    <property type="protein sequence ID" value="MCT8970586.1"/>
    <property type="molecule type" value="Genomic_DNA"/>
</dbReference>
<protein>
    <submittedName>
        <fullName evidence="1">Uncharacterized protein</fullName>
    </submittedName>
</protein>
<keyword evidence="2" id="KW-1185">Reference proteome</keyword>
<gene>
    <name evidence="1" type="ORF">MUB46_01820</name>
</gene>
<dbReference type="Proteomes" id="UP001320898">
    <property type="component" value="Unassembled WGS sequence"/>
</dbReference>
<dbReference type="RefSeq" id="WP_261614151.1">
    <property type="nucleotide sequence ID" value="NZ_JALIDZ010000001.1"/>
</dbReference>
<name>A0AAW5QR88_9HYPH</name>
<sequence>MSLERTALRLATLLALTDAGDGSGTHPTLAGRYWYDTLMEPVHEFGEDRTVPLGIVYTDADGGPNVERAGGGLTFDRSVELTLELVCATTRKADDGVVIEMPQTDAELEAVLDLLEYQSIRALTNVASTWGRLWGRMIRGITEIASSRVMDSKGETRFAARTVTLTVRLPASCPVDVVALPPTNDPPPSGGIGDLPGPLRLVAEAVAAASGGQAKTVQEIVAYLMEAGVPTTALLPVLATVGLEVHAGEVAEGKVGVVNAPIGNLDI</sequence>
<accession>A0AAW5QR88</accession>
<comment type="caution">
    <text evidence="1">The sequence shown here is derived from an EMBL/GenBank/DDBJ whole genome shotgun (WGS) entry which is preliminary data.</text>
</comment>
<dbReference type="AlphaFoldDB" id="A0AAW5QR88"/>
<evidence type="ECO:0000313" key="2">
    <source>
        <dbReference type="Proteomes" id="UP001320898"/>
    </source>
</evidence>
<organism evidence="1 2">
    <name type="scientific">Microbaculum marinisediminis</name>
    <dbReference type="NCBI Taxonomy" id="2931392"/>
    <lineage>
        <taxon>Bacteria</taxon>
        <taxon>Pseudomonadati</taxon>
        <taxon>Pseudomonadota</taxon>
        <taxon>Alphaproteobacteria</taxon>
        <taxon>Hyphomicrobiales</taxon>
        <taxon>Tepidamorphaceae</taxon>
        <taxon>Microbaculum</taxon>
    </lineage>
</organism>
<proteinExistence type="predicted"/>
<reference evidence="1 2" key="1">
    <citation type="submission" date="2022-04" db="EMBL/GenBank/DDBJ databases">
        <authorList>
            <person name="Ye Y.-Q."/>
            <person name="Du Z.-J."/>
        </authorList>
    </citation>
    <scope>NUCLEOTIDE SEQUENCE [LARGE SCALE GENOMIC DNA]</scope>
    <source>
        <strain evidence="1 2">A6E488</strain>
    </source>
</reference>